<dbReference type="InterPro" id="IPR057678">
    <property type="entry name" value="DUF7918"/>
</dbReference>
<dbReference type="EMBL" id="CYGV01000935">
    <property type="protein sequence ID" value="CUA69736.1"/>
    <property type="molecule type" value="Genomic_DNA"/>
</dbReference>
<proteinExistence type="predicted"/>
<gene>
    <name evidence="3" type="ORF">RSOLAG22IIIB_08658</name>
</gene>
<keyword evidence="1" id="KW-0732">Signal</keyword>
<sequence>MLLKSVGLSIWVTDAQGVPLPEYQHKQTKDDVTECWIPSTEGANFQIKWQALSQDSIPDGCELRATPYFDGVRFRSKIGKSKGELRGQRVGHTTIRLYQFGRRVFTDDENVPLYDTAPIDDLGTIRVKIDWGYSQPTDALDYYIDPTRGPIHEKLAKKGFGDSAALGQAVAAPPSSPVIFVKNKEAQTGSFIFRYASEDWLQAREIIPYALKMESSAKLNPHVKSEPGLDRKRTRAAAQEIIDVDAIEDDDDEIIFICIKKPKLEGTDKSQL</sequence>
<feature type="domain" description="DUF7918" evidence="2">
    <location>
        <begin position="15"/>
        <end position="209"/>
    </location>
</feature>
<evidence type="ECO:0000313" key="4">
    <source>
        <dbReference type="Proteomes" id="UP000044841"/>
    </source>
</evidence>
<dbReference type="PANTHER" id="PTHR36223">
    <property type="entry name" value="BETA-LACTAMASE-TYPE TRANSPEPTIDASE FOLD DOMAIN CONTAINING PROTEIN"/>
    <property type="match status" value="1"/>
</dbReference>
<feature type="signal peptide" evidence="1">
    <location>
        <begin position="1"/>
        <end position="17"/>
    </location>
</feature>
<evidence type="ECO:0000313" key="3">
    <source>
        <dbReference type="EMBL" id="CUA69736.1"/>
    </source>
</evidence>
<feature type="chain" id="PRO_5005502575" description="DUF7918 domain-containing protein" evidence="1">
    <location>
        <begin position="18"/>
        <end position="272"/>
    </location>
</feature>
<dbReference type="Proteomes" id="UP000044841">
    <property type="component" value="Unassembled WGS sequence"/>
</dbReference>
<evidence type="ECO:0000259" key="2">
    <source>
        <dbReference type="Pfam" id="PF25534"/>
    </source>
</evidence>
<evidence type="ECO:0000256" key="1">
    <source>
        <dbReference type="SAM" id="SignalP"/>
    </source>
</evidence>
<dbReference type="PANTHER" id="PTHR36223:SF5">
    <property type="entry name" value="BETA-LACTAMASE-TYPE TRANSPEPTIDASE FOLD DOMAIN CONTAINING PROTEIN"/>
    <property type="match status" value="1"/>
</dbReference>
<organism evidence="3 4">
    <name type="scientific">Rhizoctonia solani</name>
    <dbReference type="NCBI Taxonomy" id="456999"/>
    <lineage>
        <taxon>Eukaryota</taxon>
        <taxon>Fungi</taxon>
        <taxon>Dikarya</taxon>
        <taxon>Basidiomycota</taxon>
        <taxon>Agaricomycotina</taxon>
        <taxon>Agaricomycetes</taxon>
        <taxon>Cantharellales</taxon>
        <taxon>Ceratobasidiaceae</taxon>
        <taxon>Rhizoctonia</taxon>
    </lineage>
</organism>
<dbReference type="Pfam" id="PF25534">
    <property type="entry name" value="DUF7918"/>
    <property type="match status" value="1"/>
</dbReference>
<reference evidence="3 4" key="1">
    <citation type="submission" date="2015-07" db="EMBL/GenBank/DDBJ databases">
        <authorList>
            <person name="Noorani M."/>
        </authorList>
    </citation>
    <scope>NUCLEOTIDE SEQUENCE [LARGE SCALE GENOMIC DNA]</scope>
    <source>
        <strain evidence="3">BBA 69670</strain>
    </source>
</reference>
<keyword evidence="4" id="KW-1185">Reference proteome</keyword>
<dbReference type="AlphaFoldDB" id="A0A0K6FU06"/>
<name>A0A0K6FU06_9AGAM</name>
<accession>A0A0K6FU06</accession>
<protein>
    <recommendedName>
        <fullName evidence="2">DUF7918 domain-containing protein</fullName>
    </recommendedName>
</protein>